<accession>A0A7Y6UBV0</accession>
<dbReference type="Proteomes" id="UP000524321">
    <property type="component" value="Unassembled WGS sequence"/>
</dbReference>
<evidence type="ECO:0000313" key="2">
    <source>
        <dbReference type="EMBL" id="NVB76405.1"/>
    </source>
</evidence>
<feature type="chain" id="PRO_5031572598" evidence="1">
    <location>
        <begin position="20"/>
        <end position="92"/>
    </location>
</feature>
<organism evidence="2 3">
    <name type="scientific">Phocaeicola vulgatus</name>
    <name type="common">Bacteroides vulgatus</name>
    <dbReference type="NCBI Taxonomy" id="821"/>
    <lineage>
        <taxon>Bacteria</taxon>
        <taxon>Pseudomonadati</taxon>
        <taxon>Bacteroidota</taxon>
        <taxon>Bacteroidia</taxon>
        <taxon>Bacteroidales</taxon>
        <taxon>Bacteroidaceae</taxon>
        <taxon>Phocaeicola</taxon>
    </lineage>
</organism>
<feature type="non-terminal residue" evidence="2">
    <location>
        <position position="92"/>
    </location>
</feature>
<keyword evidence="2" id="KW-0326">Glycosidase</keyword>
<reference evidence="2 3" key="1">
    <citation type="submission" date="2020-04" db="EMBL/GenBank/DDBJ databases">
        <authorList>
            <person name="Pieper L."/>
        </authorList>
    </citation>
    <scope>NUCLEOTIDE SEQUENCE [LARGE SCALE GENOMIC DNA]</scope>
    <source>
        <strain evidence="2 3">B33</strain>
    </source>
</reference>
<sequence>MRRILLGLCFLSFLNSASGQEIPLPEKMPQTHPRVLTTPAGKQETWKLIKKEEWAKDVFNKLKERTEVYTNLTDAQPAWLLSRLAMYWKSHA</sequence>
<reference evidence="2 3" key="2">
    <citation type="submission" date="2020-07" db="EMBL/GenBank/DDBJ databases">
        <title>Bacterial metabolism rescues the inhibition of intestinal drug absorption by food and drug additives.</title>
        <authorList>
            <person name="Zou L."/>
            <person name="Spanogiannopoulos P."/>
            <person name="Chien H.-C."/>
            <person name="Pieper L.M."/>
            <person name="Cai W."/>
            <person name="Khuri N."/>
            <person name="Pottel J."/>
            <person name="Vora B."/>
            <person name="Ni Z."/>
            <person name="Tsakalozou E."/>
            <person name="Zhang W."/>
            <person name="Shoichet B.K."/>
            <person name="Giacomini K.M."/>
            <person name="Turnbaugh P.J."/>
        </authorList>
    </citation>
    <scope>NUCLEOTIDE SEQUENCE [LARGE SCALE GENOMIC DNA]</scope>
    <source>
        <strain evidence="2 3">B33</strain>
    </source>
</reference>
<gene>
    <name evidence="2" type="ORF">HUV05_23510</name>
</gene>
<evidence type="ECO:0000256" key="1">
    <source>
        <dbReference type="SAM" id="SignalP"/>
    </source>
</evidence>
<keyword evidence="2" id="KW-0378">Hydrolase</keyword>
<dbReference type="GO" id="GO:0016798">
    <property type="term" value="F:hydrolase activity, acting on glycosyl bonds"/>
    <property type="evidence" value="ECO:0007669"/>
    <property type="project" value="UniProtKB-KW"/>
</dbReference>
<keyword evidence="1" id="KW-0732">Signal</keyword>
<proteinExistence type="predicted"/>
<protein>
    <submittedName>
        <fullName evidence="2">Six-hairpin glycosidase</fullName>
    </submittedName>
</protein>
<dbReference type="EMBL" id="JABWDJ010000444">
    <property type="protein sequence ID" value="NVB76405.1"/>
    <property type="molecule type" value="Genomic_DNA"/>
</dbReference>
<evidence type="ECO:0000313" key="3">
    <source>
        <dbReference type="Proteomes" id="UP000524321"/>
    </source>
</evidence>
<feature type="signal peptide" evidence="1">
    <location>
        <begin position="1"/>
        <end position="19"/>
    </location>
</feature>
<comment type="caution">
    <text evidence="2">The sequence shown here is derived from an EMBL/GenBank/DDBJ whole genome shotgun (WGS) entry which is preliminary data.</text>
</comment>
<dbReference type="AlphaFoldDB" id="A0A7Y6UBV0"/>
<name>A0A7Y6UBV0_PHOVU</name>